<accession>A0A059F557</accession>
<name>A0A059F557_9MICR</name>
<sequence length="506" mass="60520">MKIIFIFCQSIIQTQSRFDHETTIVESRFFDKNSIFYVTDYFSYFIISYKTKRLYEIRSEEDIKIFEDFLNILFTTNYVNGNLNFPKYNMELEILNSKYSLMPETQEFIYNIENDPLLFNYIGLLRPKLIALVNLVECLQLNYNELLCILHKLHDKFLEPNIQNQKCWDRSSFLLLKHLKPSISRTNYQIRNLECHLCVIGETILILKNSDSFYKIGTSKMYLPLSIKEVMLNHFKVIKKELIVLKGILKEEIHKISDILFNKSIKLSEIEELLEFLLNLQVIKMKTVNFKSYLIEKFDLMNQRSALIIEKDIYDWIFPFNFELNTLLKQIERILTENNFIEMLYKNLLSLIESKEYNINNYFKLKYKMNVIDEYKNKRRELLKSIKKHLKFGKSKSRDLMWKLLKSDFHSINLKSSDLTYLSIISIDNGFGLHCFYDAIVNLYISLKENFEDLVTDSNSVLQHNSFSHVNKSLQKISKLLNKKYLLPIDFYYDQWLGNEIDECFI</sequence>
<evidence type="ECO:0000313" key="1">
    <source>
        <dbReference type="EMBL" id="KCZ82242.1"/>
    </source>
</evidence>
<dbReference type="VEuPathDB" id="MicrosporidiaDB:H312_00265"/>
<dbReference type="Proteomes" id="UP000030655">
    <property type="component" value="Unassembled WGS sequence"/>
</dbReference>
<reference evidence="2" key="1">
    <citation type="submission" date="2013-02" db="EMBL/GenBank/DDBJ databases">
        <authorList>
            <consortium name="The Broad Institute Genome Sequencing Platform"/>
            <person name="Cuomo C."/>
            <person name="Becnel J."/>
            <person name="Sanscrainte N."/>
            <person name="Walker B."/>
            <person name="Young S.K."/>
            <person name="Zeng Q."/>
            <person name="Gargeya S."/>
            <person name="Fitzgerald M."/>
            <person name="Haas B."/>
            <person name="Abouelleil A."/>
            <person name="Alvarado L."/>
            <person name="Arachchi H.M."/>
            <person name="Berlin A.M."/>
            <person name="Chapman S.B."/>
            <person name="Dewar J."/>
            <person name="Goldberg J."/>
            <person name="Griggs A."/>
            <person name="Gujja S."/>
            <person name="Hansen M."/>
            <person name="Howarth C."/>
            <person name="Imamovic A."/>
            <person name="Larimer J."/>
            <person name="McCowan C."/>
            <person name="Murphy C."/>
            <person name="Neiman D."/>
            <person name="Pearson M."/>
            <person name="Priest M."/>
            <person name="Roberts A."/>
            <person name="Saif S."/>
            <person name="Shea T."/>
            <person name="Sisk P."/>
            <person name="Sykes S."/>
            <person name="Wortman J."/>
            <person name="Nusbaum C."/>
            <person name="Birren B."/>
        </authorList>
    </citation>
    <scope>NUCLEOTIDE SEQUENCE [LARGE SCALE GENOMIC DNA]</scope>
    <source>
        <strain evidence="2">PRA339</strain>
    </source>
</reference>
<evidence type="ECO:0000313" key="2">
    <source>
        <dbReference type="Proteomes" id="UP000030655"/>
    </source>
</evidence>
<dbReference type="HOGENOM" id="CLU_041556_0_0_1"/>
<gene>
    <name evidence="1" type="ORF">H312_00265</name>
</gene>
<keyword evidence="2" id="KW-1185">Reference proteome</keyword>
<dbReference type="AlphaFoldDB" id="A0A059F557"/>
<protein>
    <submittedName>
        <fullName evidence="1">Uncharacterized protein</fullName>
    </submittedName>
</protein>
<organism evidence="1 2">
    <name type="scientific">Anncaliia algerae PRA339</name>
    <dbReference type="NCBI Taxonomy" id="1288291"/>
    <lineage>
        <taxon>Eukaryota</taxon>
        <taxon>Fungi</taxon>
        <taxon>Fungi incertae sedis</taxon>
        <taxon>Microsporidia</taxon>
        <taxon>Tubulinosematoidea</taxon>
        <taxon>Tubulinosematidae</taxon>
        <taxon>Anncaliia</taxon>
    </lineage>
</organism>
<dbReference type="EMBL" id="KK365131">
    <property type="protein sequence ID" value="KCZ82242.1"/>
    <property type="molecule type" value="Genomic_DNA"/>
</dbReference>
<dbReference type="OrthoDB" id="10336847at2759"/>
<reference evidence="1 2" key="2">
    <citation type="submission" date="2014-03" db="EMBL/GenBank/DDBJ databases">
        <title>The Genome Sequence of Anncaliia algerae insect isolate PRA339.</title>
        <authorList>
            <consortium name="The Broad Institute Genome Sequencing Platform"/>
            <consortium name="The Broad Institute Genome Sequencing Center for Infectious Disease"/>
            <person name="Cuomo C."/>
            <person name="Becnel J."/>
            <person name="Sanscrainte N."/>
            <person name="Walker B."/>
            <person name="Young S.K."/>
            <person name="Zeng Q."/>
            <person name="Gargeya S."/>
            <person name="Fitzgerald M."/>
            <person name="Haas B."/>
            <person name="Abouelleil A."/>
            <person name="Alvarado L."/>
            <person name="Arachchi H.M."/>
            <person name="Berlin A.M."/>
            <person name="Chapman S.B."/>
            <person name="Dewar J."/>
            <person name="Goldberg J."/>
            <person name="Griggs A."/>
            <person name="Gujja S."/>
            <person name="Hansen M."/>
            <person name="Howarth C."/>
            <person name="Imamovic A."/>
            <person name="Larimer J."/>
            <person name="McCowan C."/>
            <person name="Murphy C."/>
            <person name="Neiman D."/>
            <person name="Pearson M."/>
            <person name="Priest M."/>
            <person name="Roberts A."/>
            <person name="Saif S."/>
            <person name="Shea T."/>
            <person name="Sisk P."/>
            <person name="Sykes S."/>
            <person name="Wortman J."/>
            <person name="Nusbaum C."/>
            <person name="Birren B."/>
        </authorList>
    </citation>
    <scope>NUCLEOTIDE SEQUENCE [LARGE SCALE GENOMIC DNA]</scope>
    <source>
        <strain evidence="1 2">PRA339</strain>
    </source>
</reference>
<proteinExistence type="predicted"/>